<keyword evidence="3 5" id="KW-1133">Transmembrane helix</keyword>
<evidence type="ECO:0000313" key="7">
    <source>
        <dbReference type="Proteomes" id="UP000006512"/>
    </source>
</evidence>
<proteinExistence type="predicted"/>
<feature type="transmembrane region" description="Helical" evidence="5">
    <location>
        <begin position="60"/>
        <end position="81"/>
    </location>
</feature>
<dbReference type="GO" id="GO:0015205">
    <property type="term" value="F:nucleobase transmembrane transporter activity"/>
    <property type="evidence" value="ECO:0007669"/>
    <property type="project" value="UniProtKB-ARBA"/>
</dbReference>
<dbReference type="eggNOG" id="COG2233">
    <property type="taxonomic scope" value="Bacteria"/>
</dbReference>
<dbReference type="AlphaFoldDB" id="F4QQU0"/>
<evidence type="ECO:0000313" key="6">
    <source>
        <dbReference type="EMBL" id="EGF90577.1"/>
    </source>
</evidence>
<keyword evidence="7" id="KW-1185">Reference proteome</keyword>
<dbReference type="InterPro" id="IPR006043">
    <property type="entry name" value="NCS2"/>
</dbReference>
<evidence type="ECO:0000256" key="3">
    <source>
        <dbReference type="ARBA" id="ARBA00022989"/>
    </source>
</evidence>
<accession>F4QQU0</accession>
<sequence>MGGVAAGAVYAVIGLIVMKTGHGWIETRMPPVLTGAIVTKIGLNPAPVAEQQVSGSQFNVFFGLLTVALVAFSAAYLHYFLACNLSTLGKPIDFSKISGAEWLGSPQFTPPAFELNAMLLVAPVAIILVAENLGHVRAISAMTGRWQPSSPWCCSTFWR</sequence>
<dbReference type="Proteomes" id="UP000006512">
    <property type="component" value="Unassembled WGS sequence"/>
</dbReference>
<dbReference type="GO" id="GO:0016020">
    <property type="term" value="C:membrane"/>
    <property type="evidence" value="ECO:0007669"/>
    <property type="project" value="UniProtKB-SubCell"/>
</dbReference>
<feature type="transmembrane region" description="Helical" evidence="5">
    <location>
        <begin position="112"/>
        <end position="130"/>
    </location>
</feature>
<gene>
    <name evidence="6" type="ORF">ABI_36020</name>
</gene>
<comment type="subcellular location">
    <subcellularLocation>
        <location evidence="1">Membrane</location>
        <topology evidence="1">Multi-pass membrane protein</topology>
    </subcellularLocation>
</comment>
<reference evidence="7" key="1">
    <citation type="submission" date="2011-03" db="EMBL/GenBank/DDBJ databases">
        <title>Draft genome sequence of Brevundimonas diminuta.</title>
        <authorList>
            <person name="Brown P.J.B."/>
            <person name="Buechlein A."/>
            <person name="Hemmerich C."/>
            <person name="Brun Y.V."/>
        </authorList>
    </citation>
    <scope>NUCLEOTIDE SEQUENCE [LARGE SCALE GENOMIC DNA]</scope>
    <source>
        <strain evidence="7">C19</strain>
    </source>
</reference>
<organism evidence="6 7">
    <name type="scientific">Asticcacaulis biprosthecium C19</name>
    <dbReference type="NCBI Taxonomy" id="715226"/>
    <lineage>
        <taxon>Bacteria</taxon>
        <taxon>Pseudomonadati</taxon>
        <taxon>Pseudomonadota</taxon>
        <taxon>Alphaproteobacteria</taxon>
        <taxon>Caulobacterales</taxon>
        <taxon>Caulobacteraceae</taxon>
        <taxon>Asticcacaulis</taxon>
    </lineage>
</organism>
<dbReference type="STRING" id="715226.ABI_36020"/>
<dbReference type="Pfam" id="PF00860">
    <property type="entry name" value="Xan_ur_permease"/>
    <property type="match status" value="2"/>
</dbReference>
<evidence type="ECO:0000256" key="5">
    <source>
        <dbReference type="SAM" id="Phobius"/>
    </source>
</evidence>
<keyword evidence="2 5" id="KW-0812">Transmembrane</keyword>
<keyword evidence="4 5" id="KW-0472">Membrane</keyword>
<dbReference type="EMBL" id="GL883079">
    <property type="protein sequence ID" value="EGF90577.1"/>
    <property type="molecule type" value="Genomic_DNA"/>
</dbReference>
<evidence type="ECO:0000256" key="4">
    <source>
        <dbReference type="ARBA" id="ARBA00023136"/>
    </source>
</evidence>
<dbReference type="HOGENOM" id="CLU_1657231_0_0_5"/>
<protein>
    <submittedName>
        <fullName evidence="6">Putative pyrimidine permease rutG</fullName>
    </submittedName>
</protein>
<evidence type="ECO:0000256" key="1">
    <source>
        <dbReference type="ARBA" id="ARBA00004141"/>
    </source>
</evidence>
<evidence type="ECO:0000256" key="2">
    <source>
        <dbReference type="ARBA" id="ARBA00022692"/>
    </source>
</evidence>
<name>F4QQU0_9CAUL</name>